<dbReference type="AlphaFoldDB" id="A0A6V7QLL2"/>
<evidence type="ECO:0000313" key="1">
    <source>
        <dbReference type="EMBL" id="CAD1844102.1"/>
    </source>
</evidence>
<sequence length="127" mass="13125">MLAAAAADAVVHAPPPLPSTAVTAPLQLAGPVPRIDPVPHPLALDEHEFHAVHGSDEAHEYVLAVARMVDYTVRGGELGGVVVAVEEHRGEEEELAKEDGVAVGALGVVPLVACRVKVVGPIKETEA</sequence>
<proteinExistence type="predicted"/>
<dbReference type="EMBL" id="LR862137">
    <property type="protein sequence ID" value="CAD1844102.1"/>
    <property type="molecule type" value="Genomic_DNA"/>
</dbReference>
<gene>
    <name evidence="1" type="ORF">CB5_LOCUS27313</name>
</gene>
<accession>A0A6V7QLL2</accession>
<reference evidence="1" key="1">
    <citation type="submission" date="2020-07" db="EMBL/GenBank/DDBJ databases">
        <authorList>
            <person name="Lin J."/>
        </authorList>
    </citation>
    <scope>NUCLEOTIDE SEQUENCE</scope>
</reference>
<name>A0A6V7QLL2_ANACO</name>
<organism evidence="1">
    <name type="scientific">Ananas comosus var. bracteatus</name>
    <name type="common">red pineapple</name>
    <dbReference type="NCBI Taxonomy" id="296719"/>
    <lineage>
        <taxon>Eukaryota</taxon>
        <taxon>Viridiplantae</taxon>
        <taxon>Streptophyta</taxon>
        <taxon>Embryophyta</taxon>
        <taxon>Tracheophyta</taxon>
        <taxon>Spermatophyta</taxon>
        <taxon>Magnoliopsida</taxon>
        <taxon>Liliopsida</taxon>
        <taxon>Poales</taxon>
        <taxon>Bromeliaceae</taxon>
        <taxon>Bromelioideae</taxon>
        <taxon>Ananas</taxon>
    </lineage>
</organism>
<protein>
    <submittedName>
        <fullName evidence="1">Uncharacterized protein</fullName>
    </submittedName>
</protein>